<gene>
    <name evidence="1" type="ORF">VSF3289_03382</name>
</gene>
<evidence type="ECO:0000313" key="2">
    <source>
        <dbReference type="Proteomes" id="UP000095131"/>
    </source>
</evidence>
<dbReference type="EMBL" id="MDCJ01000007">
    <property type="protein sequence ID" value="ODS04251.1"/>
    <property type="molecule type" value="Genomic_DNA"/>
</dbReference>
<comment type="caution">
    <text evidence="1">The sequence shown here is derived from an EMBL/GenBank/DDBJ whole genome shotgun (WGS) entry which is preliminary data.</text>
</comment>
<dbReference type="Proteomes" id="UP000095131">
    <property type="component" value="Unassembled WGS sequence"/>
</dbReference>
<organism evidence="1 2">
    <name type="scientific">Vibrio scophthalmi</name>
    <dbReference type="NCBI Taxonomy" id="45658"/>
    <lineage>
        <taxon>Bacteria</taxon>
        <taxon>Pseudomonadati</taxon>
        <taxon>Pseudomonadota</taxon>
        <taxon>Gammaproteobacteria</taxon>
        <taxon>Vibrionales</taxon>
        <taxon>Vibrionaceae</taxon>
        <taxon>Vibrio</taxon>
    </lineage>
</organism>
<dbReference type="AlphaFoldDB" id="A0A1E3WEM6"/>
<sequence length="51" mass="5827">MPTTAMIAALNIDERHDNQTYPFMFIADCVAHRFIPNKKIPYFLAKVGDSI</sequence>
<reference evidence="1 2" key="1">
    <citation type="submission" date="2016-08" db="EMBL/GenBank/DDBJ databases">
        <title>Genome sequencing of Vibrio scophthalmi strain FP3289, an isolated from Paralichthys olivaceus.</title>
        <authorList>
            <person name="Han H.-J."/>
        </authorList>
    </citation>
    <scope>NUCLEOTIDE SEQUENCE [LARGE SCALE GENOMIC DNA]</scope>
    <source>
        <strain evidence="1 2">FP3289</strain>
    </source>
</reference>
<protein>
    <submittedName>
        <fullName evidence="1">Uncharacterized protein</fullName>
    </submittedName>
</protein>
<name>A0A1E3WEM6_9VIBR</name>
<evidence type="ECO:0000313" key="1">
    <source>
        <dbReference type="EMBL" id="ODS04251.1"/>
    </source>
</evidence>
<proteinExistence type="predicted"/>
<accession>A0A1E3WEM6</accession>